<sequence length="322" mass="36139">MSDDLLFVDETEDDLITERINWKVLIVDDEPEVHAVTKLALSDLVFQDKGLEFISAYSGAEARDMFEQHSDIAIVLLDVVMETDDAGLLVADYVRNQLDNHFTRIILRTGQPGQAPERDVIINYDINDYKSKTELTSQKLFTVVISALRSFQDIMVIEESRRGLEKILQATADLFNAQSLETFIDGVIQQLTSILGGAQAAYITSAVAGPEPIDAGAEVPEELYVLRGQGDYAQHEGRALRELLDKHQYQACKKAYQNQEVIYDANYLVAYCESKSTSGALLYLSGLPHQLSASDQKLLDMFCQNIQMAFDNVLLNRKMKQD</sequence>
<dbReference type="Proteomes" id="UP000245728">
    <property type="component" value="Chromosome"/>
</dbReference>
<evidence type="ECO:0000313" key="3">
    <source>
        <dbReference type="EMBL" id="AWL11503.1"/>
    </source>
</evidence>
<name>A0A2S2E1J1_9ALTE</name>
<protein>
    <recommendedName>
        <fullName evidence="2">Response regulatory domain-containing protein</fullName>
    </recommendedName>
</protein>
<evidence type="ECO:0000256" key="1">
    <source>
        <dbReference type="PROSITE-ProRule" id="PRU00169"/>
    </source>
</evidence>
<dbReference type="SMART" id="SM00448">
    <property type="entry name" value="REC"/>
    <property type="match status" value="1"/>
</dbReference>
<dbReference type="PROSITE" id="PS50110">
    <property type="entry name" value="RESPONSE_REGULATORY"/>
    <property type="match status" value="1"/>
</dbReference>
<feature type="domain" description="Response regulatory" evidence="2">
    <location>
        <begin position="23"/>
        <end position="147"/>
    </location>
</feature>
<dbReference type="InterPro" id="IPR011006">
    <property type="entry name" value="CheY-like_superfamily"/>
</dbReference>
<dbReference type="SUPFAM" id="SSF52172">
    <property type="entry name" value="CheY-like"/>
    <property type="match status" value="1"/>
</dbReference>
<dbReference type="RefSeq" id="WP_109339142.1">
    <property type="nucleotide sequence ID" value="NZ_CP029347.1"/>
</dbReference>
<dbReference type="Gene3D" id="3.40.50.2300">
    <property type="match status" value="1"/>
</dbReference>
<accession>A0A2S2E1J1</accession>
<gene>
    <name evidence="3" type="ORF">HMF8227_01014</name>
</gene>
<dbReference type="OrthoDB" id="9787688at2"/>
<dbReference type="Pfam" id="PF11849">
    <property type="entry name" value="DUF3369"/>
    <property type="match status" value="1"/>
</dbReference>
<dbReference type="Pfam" id="PF00072">
    <property type="entry name" value="Response_reg"/>
    <property type="match status" value="1"/>
</dbReference>
<organism evidence="3 4">
    <name type="scientific">Saliniradius amylolyticus</name>
    <dbReference type="NCBI Taxonomy" id="2183582"/>
    <lineage>
        <taxon>Bacteria</taxon>
        <taxon>Pseudomonadati</taxon>
        <taxon>Pseudomonadota</taxon>
        <taxon>Gammaproteobacteria</taxon>
        <taxon>Alteromonadales</taxon>
        <taxon>Alteromonadaceae</taxon>
        <taxon>Saliniradius</taxon>
    </lineage>
</organism>
<dbReference type="KEGG" id="salh:HMF8227_01014"/>
<proteinExistence type="predicted"/>
<reference evidence="3 4" key="1">
    <citation type="submission" date="2018-05" db="EMBL/GenBank/DDBJ databases">
        <title>Salinimonas sp. HMF8227 Genome sequencing and assembly.</title>
        <authorList>
            <person name="Kang H."/>
            <person name="Kang J."/>
            <person name="Cha I."/>
            <person name="Kim H."/>
            <person name="Joh K."/>
        </authorList>
    </citation>
    <scope>NUCLEOTIDE SEQUENCE [LARGE SCALE GENOMIC DNA]</scope>
    <source>
        <strain evidence="3 4">HMF8227</strain>
    </source>
</reference>
<dbReference type="AlphaFoldDB" id="A0A2S2E1J1"/>
<evidence type="ECO:0000313" key="4">
    <source>
        <dbReference type="Proteomes" id="UP000245728"/>
    </source>
</evidence>
<evidence type="ECO:0000259" key="2">
    <source>
        <dbReference type="PROSITE" id="PS50110"/>
    </source>
</evidence>
<feature type="modified residue" description="4-aspartylphosphate" evidence="1">
    <location>
        <position position="78"/>
    </location>
</feature>
<dbReference type="InterPro" id="IPR001789">
    <property type="entry name" value="Sig_transdc_resp-reg_receiver"/>
</dbReference>
<dbReference type="EMBL" id="CP029347">
    <property type="protein sequence ID" value="AWL11503.1"/>
    <property type="molecule type" value="Genomic_DNA"/>
</dbReference>
<dbReference type="GO" id="GO:0000160">
    <property type="term" value="P:phosphorelay signal transduction system"/>
    <property type="evidence" value="ECO:0007669"/>
    <property type="project" value="InterPro"/>
</dbReference>
<dbReference type="InterPro" id="IPR021800">
    <property type="entry name" value="DUF3369"/>
</dbReference>
<keyword evidence="4" id="KW-1185">Reference proteome</keyword>
<keyword evidence="1" id="KW-0597">Phosphoprotein</keyword>